<protein>
    <submittedName>
        <fullName evidence="2">Uncharacterized protein</fullName>
    </submittedName>
</protein>
<keyword evidence="3" id="KW-1185">Reference proteome</keyword>
<keyword evidence="1" id="KW-0472">Membrane</keyword>
<feature type="transmembrane region" description="Helical" evidence="1">
    <location>
        <begin position="247"/>
        <end position="266"/>
    </location>
</feature>
<evidence type="ECO:0000313" key="2">
    <source>
        <dbReference type="EMBL" id="KAH0460060.1"/>
    </source>
</evidence>
<dbReference type="Proteomes" id="UP000775213">
    <property type="component" value="Unassembled WGS sequence"/>
</dbReference>
<reference evidence="2 3" key="1">
    <citation type="journal article" date="2021" name="Hortic Res">
        <title>Chromosome-scale assembly of the Dendrobium chrysotoxum genome enhances the understanding of orchid evolution.</title>
        <authorList>
            <person name="Zhang Y."/>
            <person name="Zhang G.Q."/>
            <person name="Zhang D."/>
            <person name="Liu X.D."/>
            <person name="Xu X.Y."/>
            <person name="Sun W.H."/>
            <person name="Yu X."/>
            <person name="Zhu X."/>
            <person name="Wang Z.W."/>
            <person name="Zhao X."/>
            <person name="Zhong W.Y."/>
            <person name="Chen H."/>
            <person name="Yin W.L."/>
            <person name="Huang T."/>
            <person name="Niu S.C."/>
            <person name="Liu Z.J."/>
        </authorList>
    </citation>
    <scope>NUCLEOTIDE SEQUENCE [LARGE SCALE GENOMIC DNA]</scope>
    <source>
        <strain evidence="2">Lindl</strain>
    </source>
</reference>
<organism evidence="2 3">
    <name type="scientific">Dendrobium chrysotoxum</name>
    <name type="common">Orchid</name>
    <dbReference type="NCBI Taxonomy" id="161865"/>
    <lineage>
        <taxon>Eukaryota</taxon>
        <taxon>Viridiplantae</taxon>
        <taxon>Streptophyta</taxon>
        <taxon>Embryophyta</taxon>
        <taxon>Tracheophyta</taxon>
        <taxon>Spermatophyta</taxon>
        <taxon>Magnoliopsida</taxon>
        <taxon>Liliopsida</taxon>
        <taxon>Asparagales</taxon>
        <taxon>Orchidaceae</taxon>
        <taxon>Epidendroideae</taxon>
        <taxon>Malaxideae</taxon>
        <taxon>Dendrobiinae</taxon>
        <taxon>Dendrobium</taxon>
    </lineage>
</organism>
<name>A0AAV7GVG6_DENCH</name>
<accession>A0AAV7GVG6</accession>
<comment type="caution">
    <text evidence="2">The sequence shown here is derived from an EMBL/GenBank/DDBJ whole genome shotgun (WGS) entry which is preliminary data.</text>
</comment>
<evidence type="ECO:0000256" key="1">
    <source>
        <dbReference type="SAM" id="Phobius"/>
    </source>
</evidence>
<dbReference type="AlphaFoldDB" id="A0AAV7GVG6"/>
<proteinExistence type="predicted"/>
<evidence type="ECO:0000313" key="3">
    <source>
        <dbReference type="Proteomes" id="UP000775213"/>
    </source>
</evidence>
<gene>
    <name evidence="2" type="ORF">IEQ34_010723</name>
</gene>
<sequence>MEKFPKFFYHCKSLGHFDMDCPCSDVMPVPVGDRGGILLRRRQWMTEVRFCYADASGRLRWDSVVGYDSLLSRYFSNRILQLLPKHVVSYVNVANAVVAPIDDDIRLTNIGPVSNLAYLSPIDVPLVNSCGIVVGGDAILGANNMANFAPIVGGLLVLPTELDREAGNVLVVASSIEPVRPLYEGVNTCLVNSIASPIASHIVVGDSVENEAVSPLGTMVSDVHVGSQVAGNGLVDLLDYWQGCGVLAIWLCWCLLGCSVFLRVLYIKNSVDAAKIENNLENDNMLMVLIHIEIHARLR</sequence>
<dbReference type="EMBL" id="JAGFBR010000010">
    <property type="protein sequence ID" value="KAH0460060.1"/>
    <property type="molecule type" value="Genomic_DNA"/>
</dbReference>
<keyword evidence="1" id="KW-0812">Transmembrane</keyword>
<keyword evidence="1" id="KW-1133">Transmembrane helix</keyword>